<protein>
    <submittedName>
        <fullName evidence="5">GCN5-related N-acetyltransferase</fullName>
    </submittedName>
</protein>
<dbReference type="InterPro" id="IPR051531">
    <property type="entry name" value="N-acetyltransferase"/>
</dbReference>
<dbReference type="OrthoDB" id="5242221at2"/>
<dbReference type="Gene3D" id="3.40.630.30">
    <property type="match status" value="1"/>
</dbReference>
<dbReference type="KEGG" id="ace:Acel_0170"/>
<organism evidence="5 6">
    <name type="scientific">Acidothermus cellulolyticus (strain ATCC 43068 / DSM 8971 / 11B)</name>
    <dbReference type="NCBI Taxonomy" id="351607"/>
    <lineage>
        <taxon>Bacteria</taxon>
        <taxon>Bacillati</taxon>
        <taxon>Actinomycetota</taxon>
        <taxon>Actinomycetes</taxon>
        <taxon>Acidothermales</taxon>
        <taxon>Acidothermaceae</taxon>
        <taxon>Acidothermus</taxon>
    </lineage>
</organism>
<sequence>MSKGWPVELRYGALLLRPLRVRDASAWRTERLRNRDWLAPWEATAPSARRAAEGEGYVETVRALRREARAGLSYPFALVMDGEFAGQITVSGITRGSVCSGAAGYWIARRFAGRGIMPTALALVVDHCFGPGGLHRIEANIRPENAASRRVVEKLGFRLEGTRVRYIHIAGAWRDHLCYALTVEDVPEGVLARWLARGGGIRPAASDIASPA</sequence>
<dbReference type="Pfam" id="PF13302">
    <property type="entry name" value="Acetyltransf_3"/>
    <property type="match status" value="1"/>
</dbReference>
<evidence type="ECO:0000256" key="2">
    <source>
        <dbReference type="ARBA" id="ARBA00023315"/>
    </source>
</evidence>
<keyword evidence="1 5" id="KW-0808">Transferase</keyword>
<dbReference type="PROSITE" id="PS51186">
    <property type="entry name" value="GNAT"/>
    <property type="match status" value="1"/>
</dbReference>
<dbReference type="InParanoid" id="A0LR85"/>
<keyword evidence="6" id="KW-1185">Reference proteome</keyword>
<dbReference type="PANTHER" id="PTHR43792">
    <property type="entry name" value="GNAT FAMILY, PUTATIVE (AFU_ORTHOLOGUE AFUA_3G00765)-RELATED-RELATED"/>
    <property type="match status" value="1"/>
</dbReference>
<dbReference type="AlphaFoldDB" id="A0LR85"/>
<evidence type="ECO:0000313" key="5">
    <source>
        <dbReference type="EMBL" id="ABK51945.1"/>
    </source>
</evidence>
<dbReference type="eggNOG" id="COG1670">
    <property type="taxonomic scope" value="Bacteria"/>
</dbReference>
<feature type="domain" description="N-acetyltransferase" evidence="4">
    <location>
        <begin position="14"/>
        <end position="184"/>
    </location>
</feature>
<dbReference type="EMBL" id="CP000481">
    <property type="protein sequence ID" value="ABK51945.1"/>
    <property type="molecule type" value="Genomic_DNA"/>
</dbReference>
<dbReference type="GO" id="GO:0005737">
    <property type="term" value="C:cytoplasm"/>
    <property type="evidence" value="ECO:0007669"/>
    <property type="project" value="TreeGrafter"/>
</dbReference>
<dbReference type="InterPro" id="IPR016181">
    <property type="entry name" value="Acyl_CoA_acyltransferase"/>
</dbReference>
<dbReference type="GO" id="GO:0008999">
    <property type="term" value="F:protein-N-terminal-alanine acetyltransferase activity"/>
    <property type="evidence" value="ECO:0007669"/>
    <property type="project" value="TreeGrafter"/>
</dbReference>
<dbReference type="Proteomes" id="UP000008221">
    <property type="component" value="Chromosome"/>
</dbReference>
<evidence type="ECO:0000313" key="6">
    <source>
        <dbReference type="Proteomes" id="UP000008221"/>
    </source>
</evidence>
<dbReference type="InterPro" id="IPR000182">
    <property type="entry name" value="GNAT_dom"/>
</dbReference>
<dbReference type="PANTHER" id="PTHR43792:SF8">
    <property type="entry name" value="[RIBOSOMAL PROTEIN US5]-ALANINE N-ACETYLTRANSFERASE"/>
    <property type="match status" value="1"/>
</dbReference>
<comment type="similarity">
    <text evidence="3">Belongs to the acetyltransferase family. RimJ subfamily.</text>
</comment>
<dbReference type="STRING" id="351607.Acel_0170"/>
<proteinExistence type="inferred from homology"/>
<dbReference type="RefSeq" id="WP_011719009.1">
    <property type="nucleotide sequence ID" value="NC_008578.1"/>
</dbReference>
<name>A0LR85_ACIC1</name>
<dbReference type="HOGENOM" id="CLU_013985_40_0_11"/>
<gene>
    <name evidence="5" type="ordered locus">Acel_0170</name>
</gene>
<evidence type="ECO:0000256" key="3">
    <source>
        <dbReference type="ARBA" id="ARBA00038502"/>
    </source>
</evidence>
<evidence type="ECO:0000259" key="4">
    <source>
        <dbReference type="PROSITE" id="PS51186"/>
    </source>
</evidence>
<keyword evidence="2" id="KW-0012">Acyltransferase</keyword>
<evidence type="ECO:0000256" key="1">
    <source>
        <dbReference type="ARBA" id="ARBA00022679"/>
    </source>
</evidence>
<dbReference type="SUPFAM" id="SSF55729">
    <property type="entry name" value="Acyl-CoA N-acyltransferases (Nat)"/>
    <property type="match status" value="1"/>
</dbReference>
<accession>A0LR85</accession>
<reference evidence="5 6" key="1">
    <citation type="journal article" date="2009" name="Genome Res.">
        <title>Complete genome of the cellulolytic thermophile Acidothermus cellulolyticus 11B provides insights into its ecophysiological and evolutionary adaptations.</title>
        <authorList>
            <person name="Barabote R.D."/>
            <person name="Xie G."/>
            <person name="Leu D.H."/>
            <person name="Normand P."/>
            <person name="Necsulea A."/>
            <person name="Daubin V."/>
            <person name="Medigue C."/>
            <person name="Adney W.S."/>
            <person name="Xu X.C."/>
            <person name="Lapidus A."/>
            <person name="Parales R.E."/>
            <person name="Detter C."/>
            <person name="Pujic P."/>
            <person name="Bruce D."/>
            <person name="Lavire C."/>
            <person name="Challacombe J.F."/>
            <person name="Brettin T.S."/>
            <person name="Berry A.M."/>
        </authorList>
    </citation>
    <scope>NUCLEOTIDE SEQUENCE [LARGE SCALE GENOMIC DNA]</scope>
    <source>
        <strain evidence="6">ATCC 43068 / DSM 8971 / 11B</strain>
    </source>
</reference>